<reference evidence="1" key="1">
    <citation type="submission" date="2019-08" db="EMBL/GenBank/DDBJ databases">
        <authorList>
            <person name="Liu F."/>
        </authorList>
    </citation>
    <scope>NUCLEOTIDE SEQUENCE [LARGE SCALE GENOMIC DNA]</scope>
    <source>
        <strain evidence="1">PA1801</strain>
        <tissue evidence="1">Leaf</tissue>
    </source>
</reference>
<protein>
    <submittedName>
        <fullName evidence="1">Aldehyde dehydrogenase family 2 member C4-like</fullName>
    </submittedName>
</protein>
<dbReference type="EMBL" id="SMMG02000009">
    <property type="protein sequence ID" value="KAA3460719.1"/>
    <property type="molecule type" value="Genomic_DNA"/>
</dbReference>
<dbReference type="InterPro" id="IPR021109">
    <property type="entry name" value="Peptidase_aspartic_dom_sf"/>
</dbReference>
<comment type="caution">
    <text evidence="1">The sequence shown here is derived from an EMBL/GenBank/DDBJ whole genome shotgun (WGS) entry which is preliminary data.</text>
</comment>
<dbReference type="PANTHER" id="PTHR32108:SF5">
    <property type="entry name" value="DYNACTIN SUBUNIT 1-LIKE"/>
    <property type="match status" value="1"/>
</dbReference>
<evidence type="ECO:0000313" key="2">
    <source>
        <dbReference type="Proteomes" id="UP000325315"/>
    </source>
</evidence>
<keyword evidence="2" id="KW-1185">Reference proteome</keyword>
<accession>A0A5B6USA3</accession>
<dbReference type="Proteomes" id="UP000325315">
    <property type="component" value="Unassembled WGS sequence"/>
</dbReference>
<dbReference type="CDD" id="cd00303">
    <property type="entry name" value="retropepsin_like"/>
    <property type="match status" value="1"/>
</dbReference>
<organism evidence="1 2">
    <name type="scientific">Gossypium australe</name>
    <dbReference type="NCBI Taxonomy" id="47621"/>
    <lineage>
        <taxon>Eukaryota</taxon>
        <taxon>Viridiplantae</taxon>
        <taxon>Streptophyta</taxon>
        <taxon>Embryophyta</taxon>
        <taxon>Tracheophyta</taxon>
        <taxon>Spermatophyta</taxon>
        <taxon>Magnoliopsida</taxon>
        <taxon>eudicotyledons</taxon>
        <taxon>Gunneridae</taxon>
        <taxon>Pentapetalae</taxon>
        <taxon>rosids</taxon>
        <taxon>malvids</taxon>
        <taxon>Malvales</taxon>
        <taxon>Malvaceae</taxon>
        <taxon>Malvoideae</taxon>
        <taxon>Gossypium</taxon>
    </lineage>
</organism>
<gene>
    <name evidence="1" type="ORF">EPI10_027353</name>
</gene>
<dbReference type="OrthoDB" id="996821at2759"/>
<evidence type="ECO:0000313" key="1">
    <source>
        <dbReference type="EMBL" id="KAA3460719.1"/>
    </source>
</evidence>
<dbReference type="Gene3D" id="2.40.70.10">
    <property type="entry name" value="Acid Proteases"/>
    <property type="match status" value="1"/>
</dbReference>
<proteinExistence type="predicted"/>
<dbReference type="AlphaFoldDB" id="A0A5B6USA3"/>
<name>A0A5B6USA3_9ROSI</name>
<dbReference type="PANTHER" id="PTHR32108">
    <property type="entry name" value="DNA-DIRECTED RNA POLYMERASE SUBUNIT ALPHA"/>
    <property type="match status" value="1"/>
</dbReference>
<sequence>MIPNEENSVSTSEEGQDIVGGTMILQVQELSPLKEKPWQLSTHTKKKTARLESLVNKLVTENEAKEFLKFLKHSKTAAQTISSHISTSLFLSLETHHSALMKVGHGINEGSTYHYPLQRYTLPGVLIDNGSLLNVLPLSILNRLPVDSFYIKTCENIVRAFNSTEMRVMGMIEIPLLVGLNIYELDFLVMDIKPSYNCLLGRHWIHSTGAVPSSLHHKLKSVIEGRLRIIASVTSDTPYIEEDDEPIECSFRSLEFVNATFIVEGNKIPVQRISKTTKMGLQLTVGK</sequence>